<evidence type="ECO:0000313" key="2">
    <source>
        <dbReference type="EMBL" id="KZT25537.1"/>
    </source>
</evidence>
<dbReference type="InterPro" id="IPR021109">
    <property type="entry name" value="Peptidase_aspartic_dom_sf"/>
</dbReference>
<sequence>MPPTPIIPPLMLEDDSDIEYLGEGEKDMDIEDENCEEEELEQHQEHFLDLVERERINSEAIKEVYNAAVAIANRLYLGHFTQTPSDIPHSDSESSEEVPLASLFPRRRSARIAAQSAPPSQTASPPPISPIKEHPVLPPSTPETISETNPMTDVKALPSHRDKAAPVFDPENPRSLLRYLEDLEDLFKVHPTLITNEADKKRATIKYVPMHEEEMWKGLPEYEDAAKTYEEFVAALKMLYPVVHEDQHYSVGDMDRLVGERVCIGIHNLADLSTFYHEFLLITCFLHRRDLISECEQNRAFQRTFNQDLWTKVYTRLQIKNPEQAADTPYGVTSVFEAALFFLAGMPATMITEAKAGSPEGKVKVEEYTLLVDIIMKAVSQSLAPTLAAMAQGSMMAANSAPVRAMPTAPYQCHYCGANDHSIRRCPKVDEDQRAGRVMRNIEGKVVLPSGIMVPQNLPGVNMCERIMEWHRRNPSQVAANIIEQMIYEDVKTVGAPRDIFQLDVNERIESLEKELFALRKRLTFNGVQVPPHPDKGKAPALPINATPSAPAVPEKTTVPAPGPSMPSKLHDLPPHMPNAPIHLYAQACDINHPHQPAPKTVCFDTSQEKVAEAEQVHSKEPAYCAQAPVYDPVISENIFRWSLSTPYMSLTSQELLAISPKVRNKYHDLVTPKRVPPTPEHVQATLEEVADEELTSPKTFLCSDLLTYGKMEEHGEIIVPDPVDQYFKGLAPGEIPLHFHVAKESLALRSIVSLVDNKEKVEAILDPSSQIIAMSEGVCLSLGVAFNPMVRVQMQSANKMVDLTLGLACIVPFQAGSITLYLQMHVVHDPAYDILLGRPFDVLTQSNIRNFFNKTQTITITDPNMDPFAASEELPHHEEDSLFNSDWVAVIIEASATPDAFHISSLCKINLDKSASELPDGLLHSIYLSACDSPSVSQFLTQSSGSYWVPTAENIKSQKHSANSLVSVLAATKKKYKPVAQKVRTVPATLPKEYRIIRNITGDPLADMPTLSLTPQAFKPTGRYTADRHEALHKAHPEGFLTSNELTLLDDFMCKQNEAFAWNDDKCGHFKKEFFPPIDFPVLPHMPWIQRNIPIPPGIYPEVCAIIKRKIAAGVYEPSNASYRSRWFCIIKKDGKSLRLIIWPNSLQSAHAAT</sequence>
<evidence type="ECO:0000313" key="3">
    <source>
        <dbReference type="Proteomes" id="UP000076761"/>
    </source>
</evidence>
<keyword evidence="3" id="KW-1185">Reference proteome</keyword>
<gene>
    <name evidence="2" type="ORF">NEOLEDRAFT_1178319</name>
</gene>
<dbReference type="CDD" id="cd00303">
    <property type="entry name" value="retropepsin_like"/>
    <property type="match status" value="1"/>
</dbReference>
<accession>A0A165SR09</accession>
<dbReference type="EMBL" id="KV425571">
    <property type="protein sequence ID" value="KZT25537.1"/>
    <property type="molecule type" value="Genomic_DNA"/>
</dbReference>
<dbReference type="AlphaFoldDB" id="A0A165SR09"/>
<dbReference type="InterPro" id="IPR043502">
    <property type="entry name" value="DNA/RNA_pol_sf"/>
</dbReference>
<dbReference type="SUPFAM" id="SSF56672">
    <property type="entry name" value="DNA/RNA polymerases"/>
    <property type="match status" value="1"/>
</dbReference>
<evidence type="ECO:0000256" key="1">
    <source>
        <dbReference type="SAM" id="MobiDB-lite"/>
    </source>
</evidence>
<dbReference type="Gene3D" id="2.40.70.10">
    <property type="entry name" value="Acid Proteases"/>
    <property type="match status" value="1"/>
</dbReference>
<organism evidence="2 3">
    <name type="scientific">Neolentinus lepideus HHB14362 ss-1</name>
    <dbReference type="NCBI Taxonomy" id="1314782"/>
    <lineage>
        <taxon>Eukaryota</taxon>
        <taxon>Fungi</taxon>
        <taxon>Dikarya</taxon>
        <taxon>Basidiomycota</taxon>
        <taxon>Agaricomycotina</taxon>
        <taxon>Agaricomycetes</taxon>
        <taxon>Gloeophyllales</taxon>
        <taxon>Gloeophyllaceae</taxon>
        <taxon>Neolentinus</taxon>
    </lineage>
</organism>
<feature type="region of interest" description="Disordered" evidence="1">
    <location>
        <begin position="110"/>
        <end position="150"/>
    </location>
</feature>
<protein>
    <recommendedName>
        <fullName evidence="4">CCHC-type domain-containing protein</fullName>
    </recommendedName>
</protein>
<name>A0A165SR09_9AGAM</name>
<dbReference type="InParanoid" id="A0A165SR09"/>
<feature type="compositionally biased region" description="Low complexity" evidence="1">
    <location>
        <begin position="111"/>
        <end position="123"/>
    </location>
</feature>
<proteinExistence type="predicted"/>
<dbReference type="OrthoDB" id="5599163at2759"/>
<reference evidence="2 3" key="1">
    <citation type="journal article" date="2016" name="Mol. Biol. Evol.">
        <title>Comparative Genomics of Early-Diverging Mushroom-Forming Fungi Provides Insights into the Origins of Lignocellulose Decay Capabilities.</title>
        <authorList>
            <person name="Nagy L.G."/>
            <person name="Riley R."/>
            <person name="Tritt A."/>
            <person name="Adam C."/>
            <person name="Daum C."/>
            <person name="Floudas D."/>
            <person name="Sun H."/>
            <person name="Yadav J.S."/>
            <person name="Pangilinan J."/>
            <person name="Larsson K.H."/>
            <person name="Matsuura K."/>
            <person name="Barry K."/>
            <person name="Labutti K."/>
            <person name="Kuo R."/>
            <person name="Ohm R.A."/>
            <person name="Bhattacharya S.S."/>
            <person name="Shirouzu T."/>
            <person name="Yoshinaga Y."/>
            <person name="Martin F.M."/>
            <person name="Grigoriev I.V."/>
            <person name="Hibbett D.S."/>
        </authorList>
    </citation>
    <scope>NUCLEOTIDE SEQUENCE [LARGE SCALE GENOMIC DNA]</scope>
    <source>
        <strain evidence="2 3">HHB14362 ss-1</strain>
    </source>
</reference>
<dbReference type="Proteomes" id="UP000076761">
    <property type="component" value="Unassembled WGS sequence"/>
</dbReference>
<evidence type="ECO:0008006" key="4">
    <source>
        <dbReference type="Google" id="ProtNLM"/>
    </source>
</evidence>
<dbReference type="STRING" id="1314782.A0A165SR09"/>